<dbReference type="Proteomes" id="UP000007266">
    <property type="component" value="Unassembled WGS sequence"/>
</dbReference>
<protein>
    <submittedName>
        <fullName evidence="1">Uncharacterized protein</fullName>
    </submittedName>
</protein>
<dbReference type="EMBL" id="KQ972849">
    <property type="protein sequence ID" value="KXZ75762.1"/>
    <property type="molecule type" value="Genomic_DNA"/>
</dbReference>
<reference evidence="1 2" key="2">
    <citation type="journal article" date="2010" name="Nucleic Acids Res.">
        <title>BeetleBase in 2010: revisions to provide comprehensive genomic information for Tribolium castaneum.</title>
        <authorList>
            <person name="Kim H.S."/>
            <person name="Murphy T."/>
            <person name="Xia J."/>
            <person name="Caragea D."/>
            <person name="Park Y."/>
            <person name="Beeman R.W."/>
            <person name="Lorenzen M.D."/>
            <person name="Butcher S."/>
            <person name="Manak J.R."/>
            <person name="Brown S.J."/>
        </authorList>
    </citation>
    <scope>NUCLEOTIDE SEQUENCE [LARGE SCALE GENOMIC DNA]</scope>
    <source>
        <strain evidence="1 2">Georgia GA2</strain>
    </source>
</reference>
<accession>A0A139W8Z4</accession>
<proteinExistence type="predicted"/>
<reference evidence="1 2" key="1">
    <citation type="journal article" date="2008" name="Nature">
        <title>The genome of the model beetle and pest Tribolium castaneum.</title>
        <authorList>
            <consortium name="Tribolium Genome Sequencing Consortium"/>
            <person name="Richards S."/>
            <person name="Gibbs R.A."/>
            <person name="Weinstock G.M."/>
            <person name="Brown S.J."/>
            <person name="Denell R."/>
            <person name="Beeman R.W."/>
            <person name="Gibbs R."/>
            <person name="Beeman R.W."/>
            <person name="Brown S.J."/>
            <person name="Bucher G."/>
            <person name="Friedrich M."/>
            <person name="Grimmelikhuijzen C.J."/>
            <person name="Klingler M."/>
            <person name="Lorenzen M."/>
            <person name="Richards S."/>
            <person name="Roth S."/>
            <person name="Schroder R."/>
            <person name="Tautz D."/>
            <person name="Zdobnov E.M."/>
            <person name="Muzny D."/>
            <person name="Gibbs R.A."/>
            <person name="Weinstock G.M."/>
            <person name="Attaway T."/>
            <person name="Bell S."/>
            <person name="Buhay C.J."/>
            <person name="Chandrabose M.N."/>
            <person name="Chavez D."/>
            <person name="Clerk-Blankenburg K.P."/>
            <person name="Cree A."/>
            <person name="Dao M."/>
            <person name="Davis C."/>
            <person name="Chacko J."/>
            <person name="Dinh H."/>
            <person name="Dugan-Rocha S."/>
            <person name="Fowler G."/>
            <person name="Garner T.T."/>
            <person name="Garnes J."/>
            <person name="Gnirke A."/>
            <person name="Hawes A."/>
            <person name="Hernandez J."/>
            <person name="Hines S."/>
            <person name="Holder M."/>
            <person name="Hume J."/>
            <person name="Jhangiani S.N."/>
            <person name="Joshi V."/>
            <person name="Khan Z.M."/>
            <person name="Jackson L."/>
            <person name="Kovar C."/>
            <person name="Kowis A."/>
            <person name="Lee S."/>
            <person name="Lewis L.R."/>
            <person name="Margolis J."/>
            <person name="Morgan M."/>
            <person name="Nazareth L.V."/>
            <person name="Nguyen N."/>
            <person name="Okwuonu G."/>
            <person name="Parker D."/>
            <person name="Richards S."/>
            <person name="Ruiz S.J."/>
            <person name="Santibanez J."/>
            <person name="Savard J."/>
            <person name="Scherer S.E."/>
            <person name="Schneider B."/>
            <person name="Sodergren E."/>
            <person name="Tautz D."/>
            <person name="Vattahil S."/>
            <person name="Villasana D."/>
            <person name="White C.S."/>
            <person name="Wright R."/>
            <person name="Park Y."/>
            <person name="Beeman R.W."/>
            <person name="Lord J."/>
            <person name="Oppert B."/>
            <person name="Lorenzen M."/>
            <person name="Brown S."/>
            <person name="Wang L."/>
            <person name="Savard J."/>
            <person name="Tautz D."/>
            <person name="Richards S."/>
            <person name="Weinstock G."/>
            <person name="Gibbs R.A."/>
            <person name="Liu Y."/>
            <person name="Worley K."/>
            <person name="Weinstock G."/>
            <person name="Elsik C.G."/>
            <person name="Reese J.T."/>
            <person name="Elhaik E."/>
            <person name="Landan G."/>
            <person name="Graur D."/>
            <person name="Arensburger P."/>
            <person name="Atkinson P."/>
            <person name="Beeman R.W."/>
            <person name="Beidler J."/>
            <person name="Brown S.J."/>
            <person name="Demuth J.P."/>
            <person name="Drury D.W."/>
            <person name="Du Y.Z."/>
            <person name="Fujiwara H."/>
            <person name="Lorenzen M."/>
            <person name="Maselli V."/>
            <person name="Osanai M."/>
            <person name="Park Y."/>
            <person name="Robertson H.M."/>
            <person name="Tu Z."/>
            <person name="Wang J.J."/>
            <person name="Wang S."/>
            <person name="Richards S."/>
            <person name="Song H."/>
            <person name="Zhang L."/>
            <person name="Sodergren E."/>
            <person name="Werner D."/>
            <person name="Stanke M."/>
            <person name="Morgenstern B."/>
            <person name="Solovyev V."/>
            <person name="Kosarev P."/>
            <person name="Brown G."/>
            <person name="Chen H.C."/>
            <person name="Ermolaeva O."/>
            <person name="Hlavina W."/>
            <person name="Kapustin Y."/>
            <person name="Kiryutin B."/>
            <person name="Kitts P."/>
            <person name="Maglott D."/>
            <person name="Pruitt K."/>
            <person name="Sapojnikov V."/>
            <person name="Souvorov A."/>
            <person name="Mackey A.J."/>
            <person name="Waterhouse R.M."/>
            <person name="Wyder S."/>
            <person name="Zdobnov E.M."/>
            <person name="Zdobnov E.M."/>
            <person name="Wyder S."/>
            <person name="Kriventseva E.V."/>
            <person name="Kadowaki T."/>
            <person name="Bork P."/>
            <person name="Aranda M."/>
            <person name="Bao R."/>
            <person name="Beermann A."/>
            <person name="Berns N."/>
            <person name="Bolognesi R."/>
            <person name="Bonneton F."/>
            <person name="Bopp D."/>
            <person name="Brown S.J."/>
            <person name="Bucher G."/>
            <person name="Butts T."/>
            <person name="Chaumot A."/>
            <person name="Denell R.E."/>
            <person name="Ferrier D.E."/>
            <person name="Friedrich M."/>
            <person name="Gordon C.M."/>
            <person name="Jindra M."/>
            <person name="Klingler M."/>
            <person name="Lan Q."/>
            <person name="Lattorff H.M."/>
            <person name="Laudet V."/>
            <person name="von Levetsow C."/>
            <person name="Liu Z."/>
            <person name="Lutz R."/>
            <person name="Lynch J.A."/>
            <person name="da Fonseca R.N."/>
            <person name="Posnien N."/>
            <person name="Reuter R."/>
            <person name="Roth S."/>
            <person name="Savard J."/>
            <person name="Schinko J.B."/>
            <person name="Schmitt C."/>
            <person name="Schoppmeier M."/>
            <person name="Schroder R."/>
            <person name="Shippy T.D."/>
            <person name="Simonnet F."/>
            <person name="Marques-Souza H."/>
            <person name="Tautz D."/>
            <person name="Tomoyasu Y."/>
            <person name="Trauner J."/>
            <person name="Van der Zee M."/>
            <person name="Vervoort M."/>
            <person name="Wittkopp N."/>
            <person name="Wimmer E.A."/>
            <person name="Yang X."/>
            <person name="Jones A.K."/>
            <person name="Sattelle D.B."/>
            <person name="Ebert P.R."/>
            <person name="Nelson D."/>
            <person name="Scott J.G."/>
            <person name="Beeman R.W."/>
            <person name="Muthukrishnan S."/>
            <person name="Kramer K.J."/>
            <person name="Arakane Y."/>
            <person name="Beeman R.W."/>
            <person name="Zhu Q."/>
            <person name="Hogenkamp D."/>
            <person name="Dixit R."/>
            <person name="Oppert B."/>
            <person name="Jiang H."/>
            <person name="Zou Z."/>
            <person name="Marshall J."/>
            <person name="Elpidina E."/>
            <person name="Vinokurov K."/>
            <person name="Oppert C."/>
            <person name="Zou Z."/>
            <person name="Evans J."/>
            <person name="Lu Z."/>
            <person name="Zhao P."/>
            <person name="Sumathipala N."/>
            <person name="Altincicek B."/>
            <person name="Vilcinskas A."/>
            <person name="Williams M."/>
            <person name="Hultmark D."/>
            <person name="Hetru C."/>
            <person name="Jiang H."/>
            <person name="Grimmelikhuijzen C.J."/>
            <person name="Hauser F."/>
            <person name="Cazzamali G."/>
            <person name="Williamson M."/>
            <person name="Park Y."/>
            <person name="Li B."/>
            <person name="Tanaka Y."/>
            <person name="Predel R."/>
            <person name="Neupert S."/>
            <person name="Schachtner J."/>
            <person name="Verleyen P."/>
            <person name="Raible F."/>
            <person name="Bork P."/>
            <person name="Friedrich M."/>
            <person name="Walden K.K."/>
            <person name="Robertson H.M."/>
            <person name="Angeli S."/>
            <person name="Foret S."/>
            <person name="Bucher G."/>
            <person name="Schuetz S."/>
            <person name="Maleszka R."/>
            <person name="Wimmer E.A."/>
            <person name="Beeman R.W."/>
            <person name="Lorenzen M."/>
            <person name="Tomoyasu Y."/>
            <person name="Miller S.C."/>
            <person name="Grossmann D."/>
            <person name="Bucher G."/>
        </authorList>
    </citation>
    <scope>NUCLEOTIDE SEQUENCE [LARGE SCALE GENOMIC DNA]</scope>
    <source>
        <strain evidence="1 2">Georgia GA2</strain>
    </source>
</reference>
<dbReference type="InParanoid" id="A0A139W8Z4"/>
<name>A0A139W8Z4_TRICA</name>
<sequence>MGRGEFGHVVVFRLYYEGLGGAMTECGGGGVPFLVG</sequence>
<evidence type="ECO:0000313" key="2">
    <source>
        <dbReference type="Proteomes" id="UP000007266"/>
    </source>
</evidence>
<evidence type="ECO:0000313" key="1">
    <source>
        <dbReference type="EMBL" id="KXZ75762.1"/>
    </source>
</evidence>
<organism evidence="1 2">
    <name type="scientific">Tribolium castaneum</name>
    <name type="common">Red flour beetle</name>
    <dbReference type="NCBI Taxonomy" id="7070"/>
    <lineage>
        <taxon>Eukaryota</taxon>
        <taxon>Metazoa</taxon>
        <taxon>Ecdysozoa</taxon>
        <taxon>Arthropoda</taxon>
        <taxon>Hexapoda</taxon>
        <taxon>Insecta</taxon>
        <taxon>Pterygota</taxon>
        <taxon>Neoptera</taxon>
        <taxon>Endopterygota</taxon>
        <taxon>Coleoptera</taxon>
        <taxon>Polyphaga</taxon>
        <taxon>Cucujiformia</taxon>
        <taxon>Tenebrionidae</taxon>
        <taxon>Tenebrionidae incertae sedis</taxon>
        <taxon>Tribolium</taxon>
    </lineage>
</organism>
<gene>
    <name evidence="1" type="primary">AUGUSTUS-3.0.2_31896</name>
    <name evidence="1" type="ORF">TcasGA2_TC031896</name>
</gene>
<dbReference type="AlphaFoldDB" id="A0A139W8Z4"/>
<keyword evidence="2" id="KW-1185">Reference proteome</keyword>